<dbReference type="EMBL" id="CAKLPY010000002">
    <property type="protein sequence ID" value="CAH0996789.1"/>
    <property type="molecule type" value="Genomic_DNA"/>
</dbReference>
<dbReference type="Gene3D" id="3.40.50.10610">
    <property type="entry name" value="ABC-type transport auxiliary lipoprotein component"/>
    <property type="match status" value="1"/>
</dbReference>
<keyword evidence="1" id="KW-0732">Signal</keyword>
<keyword evidence="3" id="KW-1185">Reference proteome</keyword>
<proteinExistence type="predicted"/>
<feature type="chain" id="PRO_5045390583" description="DUF4136 domain-containing protein" evidence="1">
    <location>
        <begin position="28"/>
        <end position="220"/>
    </location>
</feature>
<feature type="signal peptide" evidence="1">
    <location>
        <begin position="1"/>
        <end position="27"/>
    </location>
</feature>
<dbReference type="Proteomes" id="UP000837932">
    <property type="component" value="Unassembled WGS sequence"/>
</dbReference>
<evidence type="ECO:0008006" key="4">
    <source>
        <dbReference type="Google" id="ProtNLM"/>
    </source>
</evidence>
<name>A0ABM9AS73_9BACT</name>
<evidence type="ECO:0000313" key="3">
    <source>
        <dbReference type="Proteomes" id="UP000837932"/>
    </source>
</evidence>
<accession>A0ABM9AS73</accession>
<evidence type="ECO:0000256" key="1">
    <source>
        <dbReference type="SAM" id="SignalP"/>
    </source>
</evidence>
<reference evidence="2" key="1">
    <citation type="submission" date="2021-12" db="EMBL/GenBank/DDBJ databases">
        <authorList>
            <person name="Rodrigo-Torres L."/>
            <person name="Arahal R. D."/>
            <person name="Lucena T."/>
        </authorList>
    </citation>
    <scope>NUCLEOTIDE SEQUENCE</scope>
    <source>
        <strain evidence="2">CECT 8858</strain>
    </source>
</reference>
<evidence type="ECO:0000313" key="2">
    <source>
        <dbReference type="EMBL" id="CAH0996789.1"/>
    </source>
</evidence>
<organism evidence="2 3">
    <name type="scientific">Emticicia aquatica</name>
    <dbReference type="NCBI Taxonomy" id="1681835"/>
    <lineage>
        <taxon>Bacteria</taxon>
        <taxon>Pseudomonadati</taxon>
        <taxon>Bacteroidota</taxon>
        <taxon>Cytophagia</taxon>
        <taxon>Cytophagales</taxon>
        <taxon>Leadbetterellaceae</taxon>
        <taxon>Emticicia</taxon>
    </lineage>
</organism>
<dbReference type="RefSeq" id="WP_238807339.1">
    <property type="nucleotide sequence ID" value="NZ_CAKLPY010000002.1"/>
</dbReference>
<protein>
    <recommendedName>
        <fullName evidence="4">DUF4136 domain-containing protein</fullName>
    </recommendedName>
</protein>
<gene>
    <name evidence="2" type="ORF">EMA8858_02924</name>
</gene>
<sequence length="220" mass="25086">MKAIQINKGLIAIGFALLMLSACSSSKDFLSDNFVNVRRNHKKIAILPFGVQFQNPVDFSNQKDNRSQKFFTKQEQEASLDAQKELFINVARQVQKGRYEIAFQDFNQTNKILAKNGIRLDDVRLQNKADLAKLLEVDAVIFGELTIKITPMNNRAMPMMPNFRNDDGVETDVKLFDAATGEMVWSTLLFNRPNSQMDTPHRLSTGLMNQVAKNLPYRNR</sequence>
<comment type="caution">
    <text evidence="2">The sequence shown here is derived from an EMBL/GenBank/DDBJ whole genome shotgun (WGS) entry which is preliminary data.</text>
</comment>
<dbReference type="PROSITE" id="PS51257">
    <property type="entry name" value="PROKAR_LIPOPROTEIN"/>
    <property type="match status" value="1"/>
</dbReference>